<proteinExistence type="predicted"/>
<organism evidence="2 3">
    <name type="scientific">Gossypium darwinii</name>
    <name type="common">Darwin's cotton</name>
    <name type="synonym">Gossypium barbadense var. darwinii</name>
    <dbReference type="NCBI Taxonomy" id="34276"/>
    <lineage>
        <taxon>Eukaryota</taxon>
        <taxon>Viridiplantae</taxon>
        <taxon>Streptophyta</taxon>
        <taxon>Embryophyta</taxon>
        <taxon>Tracheophyta</taxon>
        <taxon>Spermatophyta</taxon>
        <taxon>Magnoliopsida</taxon>
        <taxon>eudicotyledons</taxon>
        <taxon>Gunneridae</taxon>
        <taxon>Pentapetalae</taxon>
        <taxon>rosids</taxon>
        <taxon>malvids</taxon>
        <taxon>Malvales</taxon>
        <taxon>Malvaceae</taxon>
        <taxon>Malvoideae</taxon>
        <taxon>Gossypium</taxon>
    </lineage>
</organism>
<evidence type="ECO:0000256" key="1">
    <source>
        <dbReference type="SAM" id="Phobius"/>
    </source>
</evidence>
<reference evidence="2 3" key="1">
    <citation type="submission" date="2019-06" db="EMBL/GenBank/DDBJ databases">
        <title>WGS assembly of Gossypium darwinii.</title>
        <authorList>
            <person name="Chen Z.J."/>
            <person name="Sreedasyam A."/>
            <person name="Ando A."/>
            <person name="Song Q."/>
            <person name="De L."/>
            <person name="Hulse-Kemp A."/>
            <person name="Ding M."/>
            <person name="Ye W."/>
            <person name="Kirkbride R."/>
            <person name="Jenkins J."/>
            <person name="Plott C."/>
            <person name="Lovell J."/>
            <person name="Lin Y.-M."/>
            <person name="Vaughn R."/>
            <person name="Liu B."/>
            <person name="Li W."/>
            <person name="Simpson S."/>
            <person name="Scheffler B."/>
            <person name="Saski C."/>
            <person name="Grover C."/>
            <person name="Hu G."/>
            <person name="Conover J."/>
            <person name="Carlson J."/>
            <person name="Shu S."/>
            <person name="Boston L."/>
            <person name="Williams M."/>
            <person name="Peterson D."/>
            <person name="Mcgee K."/>
            <person name="Jones D."/>
            <person name="Wendel J."/>
            <person name="Stelly D."/>
            <person name="Grimwood J."/>
            <person name="Schmutz J."/>
        </authorList>
    </citation>
    <scope>NUCLEOTIDE SEQUENCE [LARGE SCALE GENOMIC DNA]</scope>
    <source>
        <strain evidence="2">1808015.09</strain>
    </source>
</reference>
<name>A0A5D2B6F1_GOSDA</name>
<keyword evidence="1" id="KW-0472">Membrane</keyword>
<feature type="transmembrane region" description="Helical" evidence="1">
    <location>
        <begin position="6"/>
        <end position="26"/>
    </location>
</feature>
<keyword evidence="1" id="KW-1133">Transmembrane helix</keyword>
<sequence length="84" mass="10048">MNFAYEISALSCFFFGFKILQSYLVLRLNLKLSFVYYRELEMPTGSAELSFVVEMPNDYYKERRFEWCFLLQLDDLLSSKGHCM</sequence>
<protein>
    <submittedName>
        <fullName evidence="2">Uncharacterized protein</fullName>
    </submittedName>
</protein>
<keyword evidence="1" id="KW-0812">Transmembrane</keyword>
<gene>
    <name evidence="2" type="ORF">ES288_D10G240500v1</name>
</gene>
<dbReference type="Proteomes" id="UP000323506">
    <property type="component" value="Chromosome D10"/>
</dbReference>
<dbReference type="AlphaFoldDB" id="A0A5D2B6F1"/>
<keyword evidence="3" id="KW-1185">Reference proteome</keyword>
<evidence type="ECO:0000313" key="2">
    <source>
        <dbReference type="EMBL" id="TYG51222.1"/>
    </source>
</evidence>
<dbReference type="EMBL" id="CM017710">
    <property type="protein sequence ID" value="TYG51222.1"/>
    <property type="molecule type" value="Genomic_DNA"/>
</dbReference>
<accession>A0A5D2B6F1</accession>
<evidence type="ECO:0000313" key="3">
    <source>
        <dbReference type="Proteomes" id="UP000323506"/>
    </source>
</evidence>